<dbReference type="Pfam" id="PF07730">
    <property type="entry name" value="HisKA_3"/>
    <property type="match status" value="1"/>
</dbReference>
<evidence type="ECO:0000256" key="9">
    <source>
        <dbReference type="SAM" id="MobiDB-lite"/>
    </source>
</evidence>
<keyword evidence="10" id="KW-0812">Transmembrane</keyword>
<evidence type="ECO:0000259" key="12">
    <source>
        <dbReference type="Pfam" id="PF07730"/>
    </source>
</evidence>
<organism evidence="14 15">
    <name type="scientific">Nonomuraea mangrovi</name>
    <dbReference type="NCBI Taxonomy" id="2316207"/>
    <lineage>
        <taxon>Bacteria</taxon>
        <taxon>Bacillati</taxon>
        <taxon>Actinomycetota</taxon>
        <taxon>Actinomycetes</taxon>
        <taxon>Streptosporangiales</taxon>
        <taxon>Streptosporangiaceae</taxon>
        <taxon>Nonomuraea</taxon>
    </lineage>
</organism>
<keyword evidence="4" id="KW-0808">Transferase</keyword>
<evidence type="ECO:0000256" key="3">
    <source>
        <dbReference type="ARBA" id="ARBA00022553"/>
    </source>
</evidence>
<protein>
    <recommendedName>
        <fullName evidence="2">histidine kinase</fullName>
        <ecNumber evidence="2">2.7.13.3</ecNumber>
    </recommendedName>
</protein>
<keyword evidence="6 14" id="KW-0418">Kinase</keyword>
<evidence type="ECO:0000256" key="2">
    <source>
        <dbReference type="ARBA" id="ARBA00012438"/>
    </source>
</evidence>
<dbReference type="InterPro" id="IPR003594">
    <property type="entry name" value="HATPase_dom"/>
</dbReference>
<dbReference type="PANTHER" id="PTHR24421">
    <property type="entry name" value="NITRATE/NITRITE SENSOR PROTEIN NARX-RELATED"/>
    <property type="match status" value="1"/>
</dbReference>
<evidence type="ECO:0000256" key="6">
    <source>
        <dbReference type="ARBA" id="ARBA00022777"/>
    </source>
</evidence>
<dbReference type="PANTHER" id="PTHR24421:SF10">
    <property type="entry name" value="NITRATE_NITRITE SENSOR PROTEIN NARQ"/>
    <property type="match status" value="1"/>
</dbReference>
<comment type="catalytic activity">
    <reaction evidence="1">
        <text>ATP + protein L-histidine = ADP + protein N-phospho-L-histidine.</text>
        <dbReference type="EC" id="2.7.13.3"/>
    </reaction>
</comment>
<keyword evidence="15" id="KW-1185">Reference proteome</keyword>
<evidence type="ECO:0000313" key="14">
    <source>
        <dbReference type="EMBL" id="MFD1933269.1"/>
    </source>
</evidence>
<evidence type="ECO:0000256" key="7">
    <source>
        <dbReference type="ARBA" id="ARBA00022840"/>
    </source>
</evidence>
<keyword evidence="10" id="KW-0472">Membrane</keyword>
<sequence>MDFRTTARRLERLNPWAVDAGLAAVLAAITLAEIAVNADRPDVTASDAWWSAAFTVAMTLPLVLRRRYPFAVVAAVGVPATVYNVVDIPPDPYTLTFSILVAVYSVSAYGRRRLAVTAAVIAAVALVLINLPVMPDESGFADVVNQFLLLGGGWVAGQNSRYRRREAELLRERAERAEREQQERGRVAVLEERGRLAREIHDVIAHSVGVIAVQAGAARAVAEQRPDLARETLATIEQVSKDTLVELRRALGALRAAGQETDLRPAPGLAALGELVEKVGGAGVRVSVRERGQRRDVPPGVDLSAYRIVQEALTNTVKHSGSPTAHVTISYGLSSLEVQVIDEGGTSPARASGDTGPASRDGGHGLIGMRERVTMLGGEFEAGATETGFSVHARFPLTCAREDR</sequence>
<feature type="transmembrane region" description="Helical" evidence="10">
    <location>
        <begin position="48"/>
        <end position="64"/>
    </location>
</feature>
<accession>A0ABW4SYA2</accession>
<feature type="transmembrane region" description="Helical" evidence="10">
    <location>
        <begin position="114"/>
        <end position="133"/>
    </location>
</feature>
<name>A0ABW4SYA2_9ACTN</name>
<keyword evidence="5" id="KW-0547">Nucleotide-binding</keyword>
<dbReference type="EMBL" id="JBHUFV010000026">
    <property type="protein sequence ID" value="MFD1933269.1"/>
    <property type="molecule type" value="Genomic_DNA"/>
</dbReference>
<dbReference type="CDD" id="cd16917">
    <property type="entry name" value="HATPase_UhpB-NarQ-NarX-like"/>
    <property type="match status" value="1"/>
</dbReference>
<keyword evidence="3" id="KW-0597">Phosphoprotein</keyword>
<dbReference type="RefSeq" id="WP_379573313.1">
    <property type="nucleotide sequence ID" value="NZ_JBHUFV010000026.1"/>
</dbReference>
<feature type="transmembrane region" description="Helical" evidence="10">
    <location>
        <begin position="69"/>
        <end position="86"/>
    </location>
</feature>
<dbReference type="Gene3D" id="1.20.5.1930">
    <property type="match status" value="1"/>
</dbReference>
<dbReference type="InterPro" id="IPR011712">
    <property type="entry name" value="Sig_transdc_His_kin_sub3_dim/P"/>
</dbReference>
<dbReference type="Proteomes" id="UP001597368">
    <property type="component" value="Unassembled WGS sequence"/>
</dbReference>
<dbReference type="Gene3D" id="3.30.565.10">
    <property type="entry name" value="Histidine kinase-like ATPase, C-terminal domain"/>
    <property type="match status" value="1"/>
</dbReference>
<feature type="domain" description="Histidine kinase/HSP90-like ATPase" evidence="11">
    <location>
        <begin position="303"/>
        <end position="397"/>
    </location>
</feature>
<dbReference type="InterPro" id="IPR036890">
    <property type="entry name" value="HATPase_C_sf"/>
</dbReference>
<comment type="caution">
    <text evidence="14">The sequence shown here is derived from an EMBL/GenBank/DDBJ whole genome shotgun (WGS) entry which is preliminary data.</text>
</comment>
<dbReference type="SUPFAM" id="SSF55874">
    <property type="entry name" value="ATPase domain of HSP90 chaperone/DNA topoisomerase II/histidine kinase"/>
    <property type="match status" value="1"/>
</dbReference>
<dbReference type="Pfam" id="PF23539">
    <property type="entry name" value="DUF7134"/>
    <property type="match status" value="1"/>
</dbReference>
<dbReference type="EC" id="2.7.13.3" evidence="2"/>
<reference evidence="15" key="1">
    <citation type="journal article" date="2019" name="Int. J. Syst. Evol. Microbiol.">
        <title>The Global Catalogue of Microorganisms (GCM) 10K type strain sequencing project: providing services to taxonomists for standard genome sequencing and annotation.</title>
        <authorList>
            <consortium name="The Broad Institute Genomics Platform"/>
            <consortium name="The Broad Institute Genome Sequencing Center for Infectious Disease"/>
            <person name="Wu L."/>
            <person name="Ma J."/>
        </authorList>
    </citation>
    <scope>NUCLEOTIDE SEQUENCE [LARGE SCALE GENOMIC DNA]</scope>
    <source>
        <strain evidence="15">ICMP 6774ER</strain>
    </source>
</reference>
<evidence type="ECO:0000259" key="11">
    <source>
        <dbReference type="Pfam" id="PF02518"/>
    </source>
</evidence>
<feature type="transmembrane region" description="Helical" evidence="10">
    <location>
        <begin position="16"/>
        <end position="36"/>
    </location>
</feature>
<evidence type="ECO:0000256" key="8">
    <source>
        <dbReference type="ARBA" id="ARBA00023012"/>
    </source>
</evidence>
<proteinExistence type="predicted"/>
<feature type="transmembrane region" description="Helical" evidence="10">
    <location>
        <begin position="92"/>
        <end position="109"/>
    </location>
</feature>
<feature type="domain" description="DUF7134" evidence="13">
    <location>
        <begin position="10"/>
        <end position="164"/>
    </location>
</feature>
<keyword evidence="10" id="KW-1133">Transmembrane helix</keyword>
<keyword evidence="7" id="KW-0067">ATP-binding</keyword>
<evidence type="ECO:0000256" key="4">
    <source>
        <dbReference type="ARBA" id="ARBA00022679"/>
    </source>
</evidence>
<dbReference type="GO" id="GO:0016301">
    <property type="term" value="F:kinase activity"/>
    <property type="evidence" value="ECO:0007669"/>
    <property type="project" value="UniProtKB-KW"/>
</dbReference>
<feature type="domain" description="Signal transduction histidine kinase subgroup 3 dimerisation and phosphoacceptor" evidence="12">
    <location>
        <begin position="192"/>
        <end position="257"/>
    </location>
</feature>
<evidence type="ECO:0000256" key="5">
    <source>
        <dbReference type="ARBA" id="ARBA00022741"/>
    </source>
</evidence>
<feature type="region of interest" description="Disordered" evidence="9">
    <location>
        <begin position="344"/>
        <end position="366"/>
    </location>
</feature>
<gene>
    <name evidence="14" type="ORF">ACFSKW_17500</name>
</gene>
<evidence type="ECO:0000256" key="10">
    <source>
        <dbReference type="SAM" id="Phobius"/>
    </source>
</evidence>
<dbReference type="Pfam" id="PF02518">
    <property type="entry name" value="HATPase_c"/>
    <property type="match status" value="1"/>
</dbReference>
<dbReference type="InterPro" id="IPR050482">
    <property type="entry name" value="Sensor_HK_TwoCompSys"/>
</dbReference>
<dbReference type="InterPro" id="IPR055558">
    <property type="entry name" value="DUF7134"/>
</dbReference>
<keyword evidence="8" id="KW-0902">Two-component regulatory system</keyword>
<evidence type="ECO:0000256" key="1">
    <source>
        <dbReference type="ARBA" id="ARBA00000085"/>
    </source>
</evidence>
<evidence type="ECO:0000259" key="13">
    <source>
        <dbReference type="Pfam" id="PF23539"/>
    </source>
</evidence>
<evidence type="ECO:0000313" key="15">
    <source>
        <dbReference type="Proteomes" id="UP001597368"/>
    </source>
</evidence>